<gene>
    <name evidence="2" type="ORF">LQ327_14525</name>
</gene>
<evidence type="ECO:0008006" key="4">
    <source>
        <dbReference type="Google" id="ProtNLM"/>
    </source>
</evidence>
<keyword evidence="3" id="KW-1185">Reference proteome</keyword>
<dbReference type="RefSeq" id="WP_230734680.1">
    <property type="nucleotide sequence ID" value="NZ_JAJNDB010000002.1"/>
</dbReference>
<dbReference type="Proteomes" id="UP001199469">
    <property type="component" value="Unassembled WGS sequence"/>
</dbReference>
<feature type="signal peptide" evidence="1">
    <location>
        <begin position="1"/>
        <end position="26"/>
    </location>
</feature>
<evidence type="ECO:0000313" key="3">
    <source>
        <dbReference type="Proteomes" id="UP001199469"/>
    </source>
</evidence>
<evidence type="ECO:0000313" key="2">
    <source>
        <dbReference type="EMBL" id="MCD2194585.1"/>
    </source>
</evidence>
<evidence type="ECO:0000256" key="1">
    <source>
        <dbReference type="SAM" id="SignalP"/>
    </source>
</evidence>
<sequence>MRAIHGLGIAGMTTAALVGLSAPAFAESTTDAAVHPASAPAASSQAGTVGQASLLQGLPMNSAIPGALTAAGSLDPMGTFAFPKL</sequence>
<protein>
    <recommendedName>
        <fullName evidence="4">GLTT repeat-containing protein</fullName>
    </recommendedName>
</protein>
<dbReference type="EMBL" id="JAJNDB010000002">
    <property type="protein sequence ID" value="MCD2194585.1"/>
    <property type="molecule type" value="Genomic_DNA"/>
</dbReference>
<accession>A0ABS8PAN5</accession>
<organism evidence="2 3">
    <name type="scientific">Actinomycetospora endophytica</name>
    <dbReference type="NCBI Taxonomy" id="2291215"/>
    <lineage>
        <taxon>Bacteria</taxon>
        <taxon>Bacillati</taxon>
        <taxon>Actinomycetota</taxon>
        <taxon>Actinomycetes</taxon>
        <taxon>Pseudonocardiales</taxon>
        <taxon>Pseudonocardiaceae</taxon>
        <taxon>Actinomycetospora</taxon>
    </lineage>
</organism>
<proteinExistence type="predicted"/>
<comment type="caution">
    <text evidence="2">The sequence shown here is derived from an EMBL/GenBank/DDBJ whole genome shotgun (WGS) entry which is preliminary data.</text>
</comment>
<keyword evidence="1" id="KW-0732">Signal</keyword>
<name>A0ABS8PAN5_9PSEU</name>
<reference evidence="2 3" key="1">
    <citation type="submission" date="2021-11" db="EMBL/GenBank/DDBJ databases">
        <title>Draft genome sequence of Actinomycetospora sp. SF1 isolated from the rhizosphere soil.</title>
        <authorList>
            <person name="Duangmal K."/>
            <person name="Chantavorakit T."/>
        </authorList>
    </citation>
    <scope>NUCLEOTIDE SEQUENCE [LARGE SCALE GENOMIC DNA]</scope>
    <source>
        <strain evidence="2 3">TBRC 5722</strain>
    </source>
</reference>
<feature type="chain" id="PRO_5045408236" description="GLTT repeat-containing protein" evidence="1">
    <location>
        <begin position="27"/>
        <end position="85"/>
    </location>
</feature>